<protein>
    <submittedName>
        <fullName evidence="1">Uncharacterized protein</fullName>
    </submittedName>
</protein>
<accession>A0ABS0F7E9</accession>
<organism evidence="1 2">
    <name type="scientific">Kaistella gelatinilytica</name>
    <dbReference type="NCBI Taxonomy" id="2787636"/>
    <lineage>
        <taxon>Bacteria</taxon>
        <taxon>Pseudomonadati</taxon>
        <taxon>Bacteroidota</taxon>
        <taxon>Flavobacteriia</taxon>
        <taxon>Flavobacteriales</taxon>
        <taxon>Weeksellaceae</taxon>
        <taxon>Chryseobacterium group</taxon>
        <taxon>Kaistella</taxon>
    </lineage>
</organism>
<gene>
    <name evidence="1" type="ORF">IV494_00245</name>
</gene>
<comment type="caution">
    <text evidence="1">The sequence shown here is derived from an EMBL/GenBank/DDBJ whole genome shotgun (WGS) entry which is preliminary data.</text>
</comment>
<dbReference type="EMBL" id="JADPVI010000001">
    <property type="protein sequence ID" value="MBF8455597.1"/>
    <property type="molecule type" value="Genomic_DNA"/>
</dbReference>
<reference evidence="1 2" key="1">
    <citation type="submission" date="2020-11" db="EMBL/GenBank/DDBJ databases">
        <title>Kaistella gelatinilytica sp. nov., a flavobacterium isolated from Antarctic Soil.</title>
        <authorList>
            <person name="Li J."/>
        </authorList>
    </citation>
    <scope>NUCLEOTIDE SEQUENCE [LARGE SCALE GENOMIC DNA]</scope>
    <source>
        <strain evidence="1 2">G5-32</strain>
    </source>
</reference>
<dbReference type="Proteomes" id="UP000660070">
    <property type="component" value="Unassembled WGS sequence"/>
</dbReference>
<keyword evidence="2" id="KW-1185">Reference proteome</keyword>
<name>A0ABS0F7E9_9FLAO</name>
<evidence type="ECO:0000313" key="2">
    <source>
        <dbReference type="Proteomes" id="UP000660070"/>
    </source>
</evidence>
<dbReference type="RefSeq" id="WP_196078171.1">
    <property type="nucleotide sequence ID" value="NZ_JADPVI010000001.1"/>
</dbReference>
<proteinExistence type="predicted"/>
<evidence type="ECO:0000313" key="1">
    <source>
        <dbReference type="EMBL" id="MBF8455597.1"/>
    </source>
</evidence>
<sequence length="71" mass="8380">MNLEARKISLVQEFLRIDNEKLITSLDNLLHETRIEFFAENLKSKCIEDFNKEIDLALDDEKTIASFKHKI</sequence>